<dbReference type="RefSeq" id="WP_016220623.1">
    <property type="nucleotide sequence ID" value="NZ_CASZNZ010000219.1"/>
</dbReference>
<sequence>MIRRLLKNVLGENFTENNAKLATVNFGVILLMFVLSGIMLLFLPEQISILHMGETYYPIPSVLGVWLFPIIALIVNLLFIRQNRLTKMNSGVFVILLAVMMFSYVNMM</sequence>
<geneLocation type="plasmid" evidence="2">
    <name>unnamed</name>
</geneLocation>
<evidence type="ECO:0000313" key="2">
    <source>
        <dbReference type="EMBL" id="MXP79090.1"/>
    </source>
</evidence>
<keyword evidence="1" id="KW-0472">Membrane</keyword>
<keyword evidence="2" id="KW-0614">Plasmid</keyword>
<feature type="transmembrane region" description="Helical" evidence="1">
    <location>
        <begin position="91"/>
        <end position="107"/>
    </location>
</feature>
<dbReference type="Proteomes" id="UP000460412">
    <property type="component" value="Unassembled WGS sequence"/>
</dbReference>
<name>A0A7X3SM35_9FIRM</name>
<keyword evidence="1" id="KW-0812">Transmembrane</keyword>
<proteinExistence type="predicted"/>
<comment type="caution">
    <text evidence="2">The sequence shown here is derived from an EMBL/GenBank/DDBJ whole genome shotgun (WGS) entry which is preliminary data.</text>
</comment>
<dbReference type="EMBL" id="WUQX01000003">
    <property type="protein sequence ID" value="MXP79090.1"/>
    <property type="molecule type" value="Genomic_DNA"/>
</dbReference>
<keyword evidence="3" id="KW-1185">Reference proteome</keyword>
<evidence type="ECO:0000256" key="1">
    <source>
        <dbReference type="SAM" id="Phobius"/>
    </source>
</evidence>
<evidence type="ECO:0000313" key="3">
    <source>
        <dbReference type="Proteomes" id="UP000460412"/>
    </source>
</evidence>
<accession>A0A7X3SM35</accession>
<gene>
    <name evidence="2" type="ORF">GN277_28430</name>
</gene>
<dbReference type="AlphaFoldDB" id="A0A7X3SM35"/>
<reference evidence="2 3" key="1">
    <citation type="submission" date="2019-12" db="EMBL/GenBank/DDBJ databases">
        <title>Sporaefaciens musculi gen. nov., sp. nov., a novel bacterium isolated from the caecum of an obese mouse.</title>
        <authorList>
            <person name="Rasmussen T.S."/>
            <person name="Streidl T."/>
            <person name="Hitch T.C.A."/>
            <person name="Wortmann E."/>
            <person name="Deptula P."/>
            <person name="Hansen M."/>
            <person name="Nielsen D.S."/>
            <person name="Clavel T."/>
            <person name="Vogensen F.K."/>
        </authorList>
    </citation>
    <scope>NUCLEOTIDE SEQUENCE [LARGE SCALE GENOMIC DNA]</scope>
    <source>
        <strain evidence="2 3">WCA-9-b2</strain>
        <plasmid evidence="2">unnamed</plasmid>
    </source>
</reference>
<protein>
    <submittedName>
        <fullName evidence="2">Uncharacterized protein</fullName>
    </submittedName>
</protein>
<feature type="transmembrane region" description="Helical" evidence="1">
    <location>
        <begin position="55"/>
        <end position="79"/>
    </location>
</feature>
<keyword evidence="1" id="KW-1133">Transmembrane helix</keyword>
<organism evidence="2 3">
    <name type="scientific">Sporofaciens musculi</name>
    <dbReference type="NCBI Taxonomy" id="2681861"/>
    <lineage>
        <taxon>Bacteria</taxon>
        <taxon>Bacillati</taxon>
        <taxon>Bacillota</taxon>
        <taxon>Clostridia</taxon>
        <taxon>Lachnospirales</taxon>
        <taxon>Lachnospiraceae</taxon>
        <taxon>Sporofaciens</taxon>
    </lineage>
</organism>
<feature type="transmembrane region" description="Helical" evidence="1">
    <location>
        <begin position="21"/>
        <end position="43"/>
    </location>
</feature>